<dbReference type="InterPro" id="IPR047012">
    <property type="entry name" value="ICAM_VCAM"/>
</dbReference>
<dbReference type="GO" id="GO:0007155">
    <property type="term" value="P:cell adhesion"/>
    <property type="evidence" value="ECO:0007669"/>
    <property type="project" value="InterPro"/>
</dbReference>
<dbReference type="Pfam" id="PF21146">
    <property type="entry name" value="ICAM1_3_5_D2"/>
    <property type="match status" value="1"/>
</dbReference>
<accession>A0AA97LM05</accession>
<sequence>MDVNTSEMVTCEVTGVFPAEEAQFEMIFAEERLNLSVTVRGDVARAQAQVSSSVAGSHTLKCTVSLGPVTKTAKEKVNVYYYTGIIVAIVSITTLAITLLGICVYSSCTRK</sequence>
<dbReference type="Gene3D" id="2.60.40.10">
    <property type="entry name" value="Immunoglobulins"/>
    <property type="match status" value="1"/>
</dbReference>
<organism evidence="3 4">
    <name type="scientific">Eublepharis macularius</name>
    <name type="common">Leopard gecko</name>
    <name type="synonym">Cyrtodactylus macularius</name>
    <dbReference type="NCBI Taxonomy" id="481883"/>
    <lineage>
        <taxon>Eukaryota</taxon>
        <taxon>Metazoa</taxon>
        <taxon>Chordata</taxon>
        <taxon>Craniata</taxon>
        <taxon>Vertebrata</taxon>
        <taxon>Euteleostomi</taxon>
        <taxon>Lepidosauria</taxon>
        <taxon>Squamata</taxon>
        <taxon>Bifurcata</taxon>
        <taxon>Gekkota</taxon>
        <taxon>Eublepharidae</taxon>
        <taxon>Eublepharinae</taxon>
        <taxon>Eublepharis</taxon>
    </lineage>
</organism>
<dbReference type="GeneID" id="129345984"/>
<keyword evidence="3" id="KW-1185">Reference proteome</keyword>
<dbReference type="AlphaFoldDB" id="A0AA97LM05"/>
<keyword evidence="1" id="KW-0472">Membrane</keyword>
<proteinExistence type="predicted"/>
<evidence type="ECO:0000259" key="2">
    <source>
        <dbReference type="Pfam" id="PF21146"/>
    </source>
</evidence>
<dbReference type="KEGG" id="emc:129345984"/>
<keyword evidence="1" id="KW-1133">Transmembrane helix</keyword>
<evidence type="ECO:0000313" key="3">
    <source>
        <dbReference type="Proteomes" id="UP001190640"/>
    </source>
</evidence>
<dbReference type="InterPro" id="IPR048679">
    <property type="entry name" value="ICAM1_3_5_D2"/>
</dbReference>
<dbReference type="GO" id="GO:0005178">
    <property type="term" value="F:integrin binding"/>
    <property type="evidence" value="ECO:0007669"/>
    <property type="project" value="InterPro"/>
</dbReference>
<reference evidence="4" key="1">
    <citation type="submission" date="2025-08" db="UniProtKB">
        <authorList>
            <consortium name="RefSeq"/>
        </authorList>
    </citation>
    <scope>IDENTIFICATION</scope>
    <source>
        <tissue evidence="4">Blood</tissue>
    </source>
</reference>
<feature type="transmembrane region" description="Helical" evidence="1">
    <location>
        <begin position="79"/>
        <end position="105"/>
    </location>
</feature>
<dbReference type="GO" id="GO:0005886">
    <property type="term" value="C:plasma membrane"/>
    <property type="evidence" value="ECO:0007669"/>
    <property type="project" value="TreeGrafter"/>
</dbReference>
<dbReference type="InterPro" id="IPR036179">
    <property type="entry name" value="Ig-like_dom_sf"/>
</dbReference>
<dbReference type="PANTHER" id="PTHR13771:SF9">
    <property type="entry name" value="INTERCELLULAR ADHESION MOLECULE 5"/>
    <property type="match status" value="1"/>
</dbReference>
<gene>
    <name evidence="4" type="primary">LOC129345984</name>
</gene>
<feature type="domain" description="Intercellular adhesion molecule 1/3/5 D2" evidence="2">
    <location>
        <begin position="2"/>
        <end position="80"/>
    </location>
</feature>
<dbReference type="InterPro" id="IPR013783">
    <property type="entry name" value="Ig-like_fold"/>
</dbReference>
<dbReference type="PANTHER" id="PTHR13771">
    <property type="entry name" value="INTERCELLULAR ADHESION MOLECULE"/>
    <property type="match status" value="1"/>
</dbReference>
<dbReference type="SUPFAM" id="SSF48726">
    <property type="entry name" value="Immunoglobulin"/>
    <property type="match status" value="1"/>
</dbReference>
<dbReference type="RefSeq" id="XP_054859202.1">
    <property type="nucleotide sequence ID" value="XM_055003227.1"/>
</dbReference>
<name>A0AA97LM05_EUBMA</name>
<evidence type="ECO:0000313" key="4">
    <source>
        <dbReference type="RefSeq" id="XP_054859202.1"/>
    </source>
</evidence>
<dbReference type="Proteomes" id="UP001190640">
    <property type="component" value="Chromosome 19"/>
</dbReference>
<protein>
    <submittedName>
        <fullName evidence="4">Intercellular adhesion molecule 1-like</fullName>
    </submittedName>
</protein>
<evidence type="ECO:0000256" key="1">
    <source>
        <dbReference type="SAM" id="Phobius"/>
    </source>
</evidence>
<keyword evidence="1" id="KW-0812">Transmembrane</keyword>